<name>A0A5S6R2R0_TRIMR</name>
<comment type="catalytic activity">
    <reaction evidence="10">
        <text>L-threonyl-[protein] + UDP-N-acetyl-alpha-D-glucosamine = 3-O-(N-acetyl-beta-D-glucosaminyl)-L-threonyl-[protein] + UDP + H(+)</text>
        <dbReference type="Rhea" id="RHEA:48908"/>
        <dbReference type="Rhea" id="RHEA-COMP:11060"/>
        <dbReference type="Rhea" id="RHEA-COMP:12252"/>
        <dbReference type="ChEBI" id="CHEBI:15378"/>
        <dbReference type="ChEBI" id="CHEBI:30013"/>
        <dbReference type="ChEBI" id="CHEBI:57705"/>
        <dbReference type="ChEBI" id="CHEBI:58223"/>
        <dbReference type="ChEBI" id="CHEBI:90840"/>
        <dbReference type="EC" id="2.4.1.255"/>
    </reaction>
</comment>
<evidence type="ECO:0000313" key="13">
    <source>
        <dbReference type="WBParaSite" id="TMUE_3000013462.1"/>
    </source>
</evidence>
<evidence type="ECO:0000256" key="10">
    <source>
        <dbReference type="ARBA" id="ARBA00049432"/>
    </source>
</evidence>
<keyword evidence="5" id="KW-0256">Endoplasmic reticulum</keyword>
<accession>A0A5S6R2R0</accession>
<organism evidence="12 13">
    <name type="scientific">Trichuris muris</name>
    <name type="common">Mouse whipworm</name>
    <dbReference type="NCBI Taxonomy" id="70415"/>
    <lineage>
        <taxon>Eukaryota</taxon>
        <taxon>Metazoa</taxon>
        <taxon>Ecdysozoa</taxon>
        <taxon>Nematoda</taxon>
        <taxon>Enoplea</taxon>
        <taxon>Dorylaimia</taxon>
        <taxon>Trichinellida</taxon>
        <taxon>Trichuridae</taxon>
        <taxon>Trichuris</taxon>
    </lineage>
</organism>
<reference evidence="12" key="1">
    <citation type="submission" date="2013-11" db="EMBL/GenBank/DDBJ databases">
        <authorList>
            <person name="Aslett M."/>
        </authorList>
    </citation>
    <scope>NUCLEOTIDE SEQUENCE [LARGE SCALE GENOMIC DNA]</scope>
    <source>
        <strain evidence="12">Edinburgh</strain>
    </source>
</reference>
<dbReference type="InterPro" id="IPR007657">
    <property type="entry name" value="Glycosyltransferase_61"/>
</dbReference>
<evidence type="ECO:0000256" key="9">
    <source>
        <dbReference type="ARBA" id="ARBA00048317"/>
    </source>
</evidence>
<keyword evidence="6" id="KW-0325">Glycoprotein</keyword>
<dbReference type="PANTHER" id="PTHR20961">
    <property type="entry name" value="GLYCOSYLTRANSFERASE"/>
    <property type="match status" value="1"/>
</dbReference>
<dbReference type="Proteomes" id="UP000046395">
    <property type="component" value="Unassembled WGS sequence"/>
</dbReference>
<dbReference type="InterPro" id="IPR049625">
    <property type="entry name" value="Glyco_transf_61_cat"/>
</dbReference>
<dbReference type="GO" id="GO:0005788">
    <property type="term" value="C:endoplasmic reticulum lumen"/>
    <property type="evidence" value="ECO:0007669"/>
    <property type="project" value="TreeGrafter"/>
</dbReference>
<keyword evidence="3" id="KW-0808">Transferase</keyword>
<proteinExistence type="predicted"/>
<dbReference type="AlphaFoldDB" id="A0A5S6R2R0"/>
<dbReference type="WBParaSite" id="TMUE_3000013462.2">
    <property type="protein sequence ID" value="TMUE_3000013462.2"/>
    <property type="gene ID" value="WBGene00286379"/>
</dbReference>
<sequence length="505" mass="59521">MLFEFGCTGDNSFNLPEEHVKYFLHRRPDIANACRSDSKCPYHGIVSNLSECWGYEQGCGFVKRSYSWNRVKCSKALTHWYPTMKKKRMRFWNEADFGYIRTRKKTMKYICTPSIEGDSSLKCTNFIEYCYARNIFFDFKSLNIKNSDDRYRSDVIKDGEVGGKCHLHNELLHALTNRSGFLQSWYEELRHFTSLDSFEMDKAHCDIIFDKPSIVVKLDAGVSMYHHFCDFINLYASQHLNGSFDQDVNVIIWDTYRYGYNDLFRETWQVFTRNRIMSLQDIDGKKVCFRELMLPFLARMFFGLYFNMPLTPTCSGSGLAHAFSRHLVHRLRLKQHGPLLDKIRVTFLARKTHSRRILNSDKILARLRAVKEFEVTVAEFEYGVPVLQQYQTSHNSDIFMGVHGSGLTHMFFLPDWAAVFETFHCEDPECYRDMAHIRGVGFFSWSRDDLVVYENKTAKNKKFTNFRLDVDEFMRITMKAASYVRSHPLFIEARKRRSVNQKREL</sequence>
<dbReference type="EC" id="2.4.1.255" evidence="1"/>
<dbReference type="Pfam" id="PF04577">
    <property type="entry name" value="Glyco_transf_61"/>
    <property type="match status" value="1"/>
</dbReference>
<evidence type="ECO:0000313" key="12">
    <source>
        <dbReference type="Proteomes" id="UP000046395"/>
    </source>
</evidence>
<evidence type="ECO:0000256" key="5">
    <source>
        <dbReference type="ARBA" id="ARBA00022824"/>
    </source>
</evidence>
<feature type="domain" description="Glycosyltransferase 61 catalytic" evidence="11">
    <location>
        <begin position="304"/>
        <end position="419"/>
    </location>
</feature>
<keyword evidence="2" id="KW-0328">Glycosyltransferase</keyword>
<evidence type="ECO:0000256" key="8">
    <source>
        <dbReference type="ARBA" id="ARBA00042574"/>
    </source>
</evidence>
<dbReference type="GO" id="GO:0097363">
    <property type="term" value="F:protein O-acetylglucosaminyltransferase activity"/>
    <property type="evidence" value="ECO:0007669"/>
    <property type="project" value="UniProtKB-EC"/>
</dbReference>
<evidence type="ECO:0000256" key="3">
    <source>
        <dbReference type="ARBA" id="ARBA00022679"/>
    </source>
</evidence>
<keyword evidence="12" id="KW-1185">Reference proteome</keyword>
<reference evidence="12" key="2">
    <citation type="submission" date="2014-03" db="EMBL/GenBank/DDBJ databases">
        <title>The whipworm genome and dual-species transcriptomics of an intimate host-pathogen interaction.</title>
        <authorList>
            <person name="Foth B.J."/>
            <person name="Tsai I.J."/>
            <person name="Reid A.J."/>
            <person name="Bancroft A.J."/>
            <person name="Nichol S."/>
            <person name="Tracey A."/>
            <person name="Holroyd N."/>
            <person name="Cotton J.A."/>
            <person name="Stanley E.J."/>
            <person name="Zarowiecki M."/>
            <person name="Liu J.Z."/>
            <person name="Huckvale T."/>
            <person name="Cooper P.J."/>
            <person name="Grencis R.K."/>
            <person name="Berriman M."/>
        </authorList>
    </citation>
    <scope>NUCLEOTIDE SEQUENCE [LARGE SCALE GENOMIC DNA]</scope>
    <source>
        <strain evidence="12">Edinburgh</strain>
    </source>
</reference>
<dbReference type="WBParaSite" id="TMUE_3000013462.1">
    <property type="protein sequence ID" value="TMUE_3000013462.1"/>
    <property type="gene ID" value="WBGene00286379"/>
</dbReference>
<evidence type="ECO:0000259" key="11">
    <source>
        <dbReference type="Pfam" id="PF04577"/>
    </source>
</evidence>
<keyword evidence="4" id="KW-0732">Signal</keyword>
<reference evidence="13" key="3">
    <citation type="submission" date="2019-12" db="UniProtKB">
        <authorList>
            <consortium name="WormBaseParasite"/>
        </authorList>
    </citation>
    <scope>IDENTIFICATION</scope>
</reference>
<evidence type="ECO:0000256" key="4">
    <source>
        <dbReference type="ARBA" id="ARBA00022729"/>
    </source>
</evidence>
<evidence type="ECO:0000256" key="7">
    <source>
        <dbReference type="ARBA" id="ARBA00040944"/>
    </source>
</evidence>
<dbReference type="PANTHER" id="PTHR20961:SF148">
    <property type="entry name" value="EGF DOMAIN-SPECIFIC O-LINKED N-ACETYLGLUCOSAMINE TRANSFERASE"/>
    <property type="match status" value="1"/>
</dbReference>
<dbReference type="STRING" id="70415.A0A5S6R2R0"/>
<comment type="catalytic activity">
    <reaction evidence="9">
        <text>L-seryl-[protein] + UDP-N-acetyl-alpha-D-glucosamine = 3-O-(N-acetyl-beta-D-glucosaminyl)-L-seryl-[protein] + UDP + H(+)</text>
        <dbReference type="Rhea" id="RHEA:48904"/>
        <dbReference type="Rhea" id="RHEA-COMP:9863"/>
        <dbReference type="Rhea" id="RHEA-COMP:12251"/>
        <dbReference type="ChEBI" id="CHEBI:15378"/>
        <dbReference type="ChEBI" id="CHEBI:29999"/>
        <dbReference type="ChEBI" id="CHEBI:57705"/>
        <dbReference type="ChEBI" id="CHEBI:58223"/>
        <dbReference type="ChEBI" id="CHEBI:90838"/>
        <dbReference type="EC" id="2.4.1.255"/>
    </reaction>
</comment>
<protein>
    <recommendedName>
        <fullName evidence="7">EGF domain-specific O-linked N-acetylglucosamine transferase</fullName>
        <ecNumber evidence="1">2.4.1.255</ecNumber>
    </recommendedName>
    <alternativeName>
        <fullName evidence="8">Extracellular O-linked N-acetylglucosamine transferase</fullName>
    </alternativeName>
</protein>
<evidence type="ECO:0000256" key="2">
    <source>
        <dbReference type="ARBA" id="ARBA00022676"/>
    </source>
</evidence>
<evidence type="ECO:0000256" key="1">
    <source>
        <dbReference type="ARBA" id="ARBA00011970"/>
    </source>
</evidence>
<evidence type="ECO:0000256" key="6">
    <source>
        <dbReference type="ARBA" id="ARBA00023180"/>
    </source>
</evidence>